<evidence type="ECO:0000313" key="1">
    <source>
        <dbReference type="EMBL" id="MPC73544.1"/>
    </source>
</evidence>
<keyword evidence="2" id="KW-1185">Reference proteome</keyword>
<proteinExistence type="predicted"/>
<comment type="caution">
    <text evidence="1">The sequence shown here is derived from an EMBL/GenBank/DDBJ whole genome shotgun (WGS) entry which is preliminary data.</text>
</comment>
<gene>
    <name evidence="1" type="ORF">E2C01_067878</name>
</gene>
<dbReference type="Proteomes" id="UP000324222">
    <property type="component" value="Unassembled WGS sequence"/>
</dbReference>
<sequence>MLRSHGSLLYAGRSSQDSLNAAKETYCCQEHCTTKPSQAKSSQVTTQTFNNICNHQQHPKYKTTLRAMKNS</sequence>
<name>A0A5B7HYL2_PORTR</name>
<accession>A0A5B7HYL2</accession>
<reference evidence="1 2" key="1">
    <citation type="submission" date="2019-05" db="EMBL/GenBank/DDBJ databases">
        <title>Another draft genome of Portunus trituberculatus and its Hox gene families provides insights of decapod evolution.</title>
        <authorList>
            <person name="Jeong J.-H."/>
            <person name="Song I."/>
            <person name="Kim S."/>
            <person name="Choi T."/>
            <person name="Kim D."/>
            <person name="Ryu S."/>
            <person name="Kim W."/>
        </authorList>
    </citation>
    <scope>NUCLEOTIDE SEQUENCE [LARGE SCALE GENOMIC DNA]</scope>
    <source>
        <tissue evidence="1">Muscle</tissue>
    </source>
</reference>
<evidence type="ECO:0000313" key="2">
    <source>
        <dbReference type="Proteomes" id="UP000324222"/>
    </source>
</evidence>
<dbReference type="EMBL" id="VSRR010036993">
    <property type="protein sequence ID" value="MPC73544.1"/>
    <property type="molecule type" value="Genomic_DNA"/>
</dbReference>
<organism evidence="1 2">
    <name type="scientific">Portunus trituberculatus</name>
    <name type="common">Swimming crab</name>
    <name type="synonym">Neptunus trituberculatus</name>
    <dbReference type="NCBI Taxonomy" id="210409"/>
    <lineage>
        <taxon>Eukaryota</taxon>
        <taxon>Metazoa</taxon>
        <taxon>Ecdysozoa</taxon>
        <taxon>Arthropoda</taxon>
        <taxon>Crustacea</taxon>
        <taxon>Multicrustacea</taxon>
        <taxon>Malacostraca</taxon>
        <taxon>Eumalacostraca</taxon>
        <taxon>Eucarida</taxon>
        <taxon>Decapoda</taxon>
        <taxon>Pleocyemata</taxon>
        <taxon>Brachyura</taxon>
        <taxon>Eubrachyura</taxon>
        <taxon>Portunoidea</taxon>
        <taxon>Portunidae</taxon>
        <taxon>Portuninae</taxon>
        <taxon>Portunus</taxon>
    </lineage>
</organism>
<protein>
    <submittedName>
        <fullName evidence="1">Uncharacterized protein</fullName>
    </submittedName>
</protein>
<dbReference type="AlphaFoldDB" id="A0A5B7HYL2"/>